<protein>
    <submittedName>
        <fullName evidence="1">Uncharacterized protein</fullName>
    </submittedName>
</protein>
<organism evidence="1 2">
    <name type="scientific">Neophaeococcomyces mojaviensis</name>
    <dbReference type="NCBI Taxonomy" id="3383035"/>
    <lineage>
        <taxon>Eukaryota</taxon>
        <taxon>Fungi</taxon>
        <taxon>Dikarya</taxon>
        <taxon>Ascomycota</taxon>
        <taxon>Pezizomycotina</taxon>
        <taxon>Eurotiomycetes</taxon>
        <taxon>Chaetothyriomycetidae</taxon>
        <taxon>Chaetothyriales</taxon>
        <taxon>Chaetothyriales incertae sedis</taxon>
        <taxon>Neophaeococcomyces</taxon>
    </lineage>
</organism>
<gene>
    <name evidence="1" type="ORF">H2198_007802</name>
</gene>
<comment type="caution">
    <text evidence="1">The sequence shown here is derived from an EMBL/GenBank/DDBJ whole genome shotgun (WGS) entry which is preliminary data.</text>
</comment>
<reference evidence="1" key="1">
    <citation type="submission" date="2022-10" db="EMBL/GenBank/DDBJ databases">
        <title>Culturing micro-colonial fungi from biological soil crusts in the Mojave desert and describing Neophaeococcomyces mojavensis, and introducing the new genera and species Taxawa tesnikishii.</title>
        <authorList>
            <person name="Kurbessoian T."/>
            <person name="Stajich J.E."/>
        </authorList>
    </citation>
    <scope>NUCLEOTIDE SEQUENCE</scope>
    <source>
        <strain evidence="1">JES_112</strain>
    </source>
</reference>
<accession>A0ACC2ZZF8</accession>
<name>A0ACC2ZZF8_9EURO</name>
<dbReference type="Proteomes" id="UP001172386">
    <property type="component" value="Unassembled WGS sequence"/>
</dbReference>
<keyword evidence="2" id="KW-1185">Reference proteome</keyword>
<evidence type="ECO:0000313" key="1">
    <source>
        <dbReference type="EMBL" id="KAJ9652989.1"/>
    </source>
</evidence>
<evidence type="ECO:0000313" key="2">
    <source>
        <dbReference type="Proteomes" id="UP001172386"/>
    </source>
</evidence>
<dbReference type="EMBL" id="JAPDRQ010000173">
    <property type="protein sequence ID" value="KAJ9652989.1"/>
    <property type="molecule type" value="Genomic_DNA"/>
</dbReference>
<proteinExistence type="predicted"/>
<sequence length="305" mass="34809">MELMPGGEPTYVSYGNYLYEIAALIVELHESLLRCNTEYTRYEQVMRTDTRMRELATKERPRYFDVTVQIDPAWPWYIPWARRSLTICFAHKVIVIHRTYLGRSFKDSTFAYTRRTCIAAAKTILSEARQERHEDEPIIWIDQAFCIAAGIVLALDVMHRRIDEPEFDAHYELVDGCITMLQQYNSSVLAQRGVRLLHSLLRMCISRSPSSSFSGYDASRILRHAYQGSLDGDGMRLPPGSGFELVSDQASHESPLAHISHGISDLHYDFDIFAELFPPQAGFSNAFLFEDLLGFDLVGSADVVH</sequence>